<sequence>MIMSDLVLLAPIAFLLLGLLLTILGYVLYSGLLTEIIVRTGSPPIRNITIAYKFKQGPYKECGSLFTESCSIGPKLSSIGVYYDDPKQVPAEKCRCAVGSILSEGEVKPSEELLRLYEKFGYKIFSFPEVTHVVTTAFPHRTFLSVMLGVHRVYPQLSSYIKERKLCAHPFLEIYRGDLIHYMSPLARQSDFYVPEVRDTERKLQADEESEDRQTDITEKVDVNLFQGEDSNSETGSVSQLAMSESRETSLATSVAPSLPPRDQDDGDNRSDRSDKGSNESVGSGSSFEELDLESIEGAENVGVTQAELRANKNQDVIAEERGAIVEGEE</sequence>
<dbReference type="PANTHER" id="PTHR15949">
    <property type="entry name" value="TESTIS-EXPRESSED PROTEIN 264"/>
    <property type="match status" value="1"/>
</dbReference>
<reference evidence="2" key="3">
    <citation type="submission" date="2025-09" db="UniProtKB">
        <authorList>
            <consortium name="Ensembl"/>
        </authorList>
    </citation>
    <scope>IDENTIFICATION</scope>
</reference>
<dbReference type="Gene3D" id="3.20.80.10">
    <property type="entry name" value="Regulatory factor, effector binding domain"/>
    <property type="match status" value="1"/>
</dbReference>
<dbReference type="Bgee" id="ENSLOCG00000010705">
    <property type="expression patterns" value="Expressed in brain and 13 other cell types or tissues"/>
</dbReference>
<dbReference type="OMA" id="GPYKECG"/>
<reference evidence="3" key="1">
    <citation type="submission" date="2011-12" db="EMBL/GenBank/DDBJ databases">
        <title>The Draft Genome of Lepisosteus oculatus.</title>
        <authorList>
            <consortium name="The Broad Institute Genome Assembly &amp; Analysis Group"/>
            <consortium name="Computational R&amp;D Group"/>
            <consortium name="and Sequencing Platform"/>
            <person name="Di Palma F."/>
            <person name="Alfoldi J."/>
            <person name="Johnson J."/>
            <person name="Berlin A."/>
            <person name="Gnerre S."/>
            <person name="Jaffe D."/>
            <person name="MacCallum I."/>
            <person name="Young S."/>
            <person name="Walker B.J."/>
            <person name="Lander E.S."/>
            <person name="Lindblad-Toh K."/>
        </authorList>
    </citation>
    <scope>NUCLEOTIDE SEQUENCE [LARGE SCALE GENOMIC DNA]</scope>
</reference>
<dbReference type="InterPro" id="IPR011256">
    <property type="entry name" value="Reg_factor_effector_dom_sf"/>
</dbReference>
<dbReference type="STRING" id="7918.ENSLOCP00000013111"/>
<dbReference type="GeneID" id="102696702"/>
<dbReference type="GO" id="GO:0061709">
    <property type="term" value="P:reticulophagy"/>
    <property type="evidence" value="ECO:0000318"/>
    <property type="project" value="GO_Central"/>
</dbReference>
<organism evidence="2 3">
    <name type="scientific">Lepisosteus oculatus</name>
    <name type="common">Spotted gar</name>
    <dbReference type="NCBI Taxonomy" id="7918"/>
    <lineage>
        <taxon>Eukaryota</taxon>
        <taxon>Metazoa</taxon>
        <taxon>Chordata</taxon>
        <taxon>Craniata</taxon>
        <taxon>Vertebrata</taxon>
        <taxon>Euteleostomi</taxon>
        <taxon>Actinopterygii</taxon>
        <taxon>Neopterygii</taxon>
        <taxon>Holostei</taxon>
        <taxon>Semionotiformes</taxon>
        <taxon>Lepisosteidae</taxon>
        <taxon>Lepisosteus</taxon>
    </lineage>
</organism>
<dbReference type="HOGENOM" id="CLU_077435_0_0_1"/>
<evidence type="ECO:0000313" key="2">
    <source>
        <dbReference type="Ensembl" id="ENSLOCP00000013111.1"/>
    </source>
</evidence>
<dbReference type="EMBL" id="AHAT01031679">
    <property type="status" value="NOT_ANNOTATED_CDS"/>
    <property type="molecule type" value="Genomic_DNA"/>
</dbReference>
<dbReference type="GO" id="GO:0005657">
    <property type="term" value="C:replication fork"/>
    <property type="evidence" value="ECO:0000318"/>
    <property type="project" value="GO_Central"/>
</dbReference>
<dbReference type="GO" id="GO:0005789">
    <property type="term" value="C:endoplasmic reticulum membrane"/>
    <property type="evidence" value="ECO:0000318"/>
    <property type="project" value="GO_Central"/>
</dbReference>
<keyword evidence="3" id="KW-1185">Reference proteome</keyword>
<dbReference type="Proteomes" id="UP000018468">
    <property type="component" value="Linkage group LG5"/>
</dbReference>
<feature type="compositionally biased region" description="Polar residues" evidence="1">
    <location>
        <begin position="229"/>
        <end position="256"/>
    </location>
</feature>
<dbReference type="EMBL" id="AHAT01031678">
    <property type="status" value="NOT_ANNOTATED_CDS"/>
    <property type="molecule type" value="Genomic_DNA"/>
</dbReference>
<evidence type="ECO:0000256" key="1">
    <source>
        <dbReference type="SAM" id="MobiDB-lite"/>
    </source>
</evidence>
<evidence type="ECO:0000313" key="3">
    <source>
        <dbReference type="Proteomes" id="UP000018468"/>
    </source>
</evidence>
<protein>
    <submittedName>
        <fullName evidence="2">Testis expressed 264, ER-phagy receptor</fullName>
    </submittedName>
</protein>
<feature type="region of interest" description="Disordered" evidence="1">
    <location>
        <begin position="203"/>
        <end position="294"/>
    </location>
</feature>
<dbReference type="EMBL" id="AHAT01031680">
    <property type="status" value="NOT_ANNOTATED_CDS"/>
    <property type="molecule type" value="Genomic_DNA"/>
</dbReference>
<dbReference type="GO" id="GO:0106300">
    <property type="term" value="P:protein-DNA covalent cross-linking repair"/>
    <property type="evidence" value="ECO:0000318"/>
    <property type="project" value="GO_Central"/>
</dbReference>
<accession>W5MXK2</accession>
<name>W5MXK2_LEPOC</name>
<reference evidence="2" key="2">
    <citation type="submission" date="2025-08" db="UniProtKB">
        <authorList>
            <consortium name="Ensembl"/>
        </authorList>
    </citation>
    <scope>IDENTIFICATION</scope>
</reference>
<dbReference type="GO" id="GO:0005634">
    <property type="term" value="C:nucleus"/>
    <property type="evidence" value="ECO:0000318"/>
    <property type="project" value="GO_Central"/>
</dbReference>
<dbReference type="Ensembl" id="ENSLOCT00000013139.1">
    <property type="protein sequence ID" value="ENSLOCP00000013111.1"/>
    <property type="gene ID" value="ENSLOCG00000010705.1"/>
</dbReference>
<dbReference type="OrthoDB" id="2140079at2759"/>
<dbReference type="SUPFAM" id="SSF55136">
    <property type="entry name" value="Probable bacterial effector-binding domain"/>
    <property type="match status" value="1"/>
</dbReference>
<feature type="compositionally biased region" description="Basic and acidic residues" evidence="1">
    <location>
        <begin position="262"/>
        <end position="278"/>
    </location>
</feature>
<dbReference type="FunCoup" id="W5MXK2">
    <property type="interactions" value="522"/>
</dbReference>
<dbReference type="PANTHER" id="PTHR15949:SF3">
    <property type="entry name" value="TESTIS-EXPRESSED PROTEIN 264"/>
    <property type="match status" value="1"/>
</dbReference>
<feature type="compositionally biased region" description="Basic and acidic residues" evidence="1">
    <location>
        <begin position="203"/>
        <end position="222"/>
    </location>
</feature>
<dbReference type="AlphaFoldDB" id="W5MXK2"/>
<dbReference type="InParanoid" id="W5MXK2"/>
<dbReference type="eggNOG" id="ENOG502S3D1">
    <property type="taxonomic scope" value="Eukaryota"/>
</dbReference>
<dbReference type="GO" id="GO:0000421">
    <property type="term" value="C:autophagosome membrane"/>
    <property type="evidence" value="ECO:0000318"/>
    <property type="project" value="GO_Central"/>
</dbReference>
<dbReference type="GeneTree" id="ENSGT00390000016901"/>
<proteinExistence type="predicted"/>